<evidence type="ECO:0000256" key="1">
    <source>
        <dbReference type="SAM" id="Phobius"/>
    </source>
</evidence>
<reference evidence="3" key="1">
    <citation type="journal article" date="2014" name="Front. Microbiol.">
        <title>High frequency of phylogenetically diverse reductive dehalogenase-homologous genes in deep subseafloor sedimentary metagenomes.</title>
        <authorList>
            <person name="Kawai M."/>
            <person name="Futagami T."/>
            <person name="Toyoda A."/>
            <person name="Takaki Y."/>
            <person name="Nishi S."/>
            <person name="Hori S."/>
            <person name="Arai W."/>
            <person name="Tsubouchi T."/>
            <person name="Morono Y."/>
            <person name="Uchiyama I."/>
            <person name="Ito T."/>
            <person name="Fujiyama A."/>
            <person name="Inagaki F."/>
            <person name="Takami H."/>
        </authorList>
    </citation>
    <scope>NUCLEOTIDE SEQUENCE</scope>
    <source>
        <strain evidence="3">Expedition CK06-06</strain>
    </source>
</reference>
<name>X1EHW9_9ZZZZ</name>
<gene>
    <name evidence="3" type="ORF">S03H2_15350</name>
</gene>
<accession>X1EHW9</accession>
<feature type="transmembrane region" description="Helical" evidence="1">
    <location>
        <begin position="175"/>
        <end position="198"/>
    </location>
</feature>
<feature type="transmembrane region" description="Helical" evidence="1">
    <location>
        <begin position="204"/>
        <end position="226"/>
    </location>
</feature>
<dbReference type="Pfam" id="PF26514">
    <property type="entry name" value="DUF8173"/>
    <property type="match status" value="1"/>
</dbReference>
<keyword evidence="1" id="KW-0472">Membrane</keyword>
<dbReference type="EMBL" id="BARU01007799">
    <property type="protein sequence ID" value="GAH32916.1"/>
    <property type="molecule type" value="Genomic_DNA"/>
</dbReference>
<sequence>VNGSIMAAGETVNINGEVTHAVRVIGETLNISGTIGRDLLVAGAKFSMASTAEIGGDLLLGAGTARIDGLIKGDINSGVDSLTIASTASIQGKLTYISENEANIQSDAQISGTITHKLPDVKEKIATGTGIGLWGTVIGFLMILVLGIIIILFAPKRVEAVTESIRTRPWASLGWGAVILVAIPIAALIVCITIIGLPLGLITLALYIIVIYLTQLFVGLLIGQLIIGAYKGVVETRAALVGALALGLAILRLLILIPFVGFFFGLATVLFGLGAILVSERKLRAEAQNISLVQR</sequence>
<organism evidence="3">
    <name type="scientific">marine sediment metagenome</name>
    <dbReference type="NCBI Taxonomy" id="412755"/>
    <lineage>
        <taxon>unclassified sequences</taxon>
        <taxon>metagenomes</taxon>
        <taxon>ecological metagenomes</taxon>
    </lineage>
</organism>
<keyword evidence="1" id="KW-0812">Transmembrane</keyword>
<feature type="transmembrane region" description="Helical" evidence="1">
    <location>
        <begin position="238"/>
        <end position="255"/>
    </location>
</feature>
<keyword evidence="1" id="KW-1133">Transmembrane helix</keyword>
<feature type="transmembrane region" description="Helical" evidence="1">
    <location>
        <begin position="261"/>
        <end position="278"/>
    </location>
</feature>
<proteinExistence type="predicted"/>
<feature type="non-terminal residue" evidence="3">
    <location>
        <position position="1"/>
    </location>
</feature>
<feature type="transmembrane region" description="Helical" evidence="1">
    <location>
        <begin position="131"/>
        <end position="154"/>
    </location>
</feature>
<evidence type="ECO:0000313" key="3">
    <source>
        <dbReference type="EMBL" id="GAH32916.1"/>
    </source>
</evidence>
<comment type="caution">
    <text evidence="3">The sequence shown here is derived from an EMBL/GenBank/DDBJ whole genome shotgun (WGS) entry which is preliminary data.</text>
</comment>
<evidence type="ECO:0000259" key="2">
    <source>
        <dbReference type="Pfam" id="PF26514"/>
    </source>
</evidence>
<protein>
    <recommendedName>
        <fullName evidence="2">DUF8173 domain-containing protein</fullName>
    </recommendedName>
</protein>
<feature type="domain" description="DUF8173" evidence="2">
    <location>
        <begin position="136"/>
        <end position="279"/>
    </location>
</feature>
<dbReference type="AlphaFoldDB" id="X1EHW9"/>
<dbReference type="InterPro" id="IPR058486">
    <property type="entry name" value="DUF8173"/>
</dbReference>